<proteinExistence type="predicted"/>
<keyword evidence="2" id="KW-1185">Reference proteome</keyword>
<dbReference type="InterPro" id="IPR040391">
    <property type="entry name" value="BEND5"/>
</dbReference>
<gene>
    <name evidence="1" type="ORF">HPB52_001565</name>
</gene>
<dbReference type="VEuPathDB" id="VectorBase:RSAN_043343"/>
<name>A0A9D4PHI0_RHISA</name>
<evidence type="ECO:0000313" key="2">
    <source>
        <dbReference type="Proteomes" id="UP000821837"/>
    </source>
</evidence>
<evidence type="ECO:0000313" key="1">
    <source>
        <dbReference type="EMBL" id="KAH7942783.1"/>
    </source>
</evidence>
<accession>A0A9D4PHI0</accession>
<dbReference type="Gene3D" id="1.10.10.2590">
    <property type="entry name" value="BEN domain"/>
    <property type="match status" value="1"/>
</dbReference>
<dbReference type="Proteomes" id="UP000821837">
    <property type="component" value="Unassembled WGS sequence"/>
</dbReference>
<dbReference type="GO" id="GO:0045892">
    <property type="term" value="P:negative regulation of DNA-templated transcription"/>
    <property type="evidence" value="ECO:0007669"/>
    <property type="project" value="InterPro"/>
</dbReference>
<sequence>MTTSSTPTYAYVKYHDGAKAIVHVSLIKKYSPSSVDDLAKKKMVYWCSTSSQEAKHSDEDFYMADVVELGLTKGDLIRRLVHLGNGVWVEKERWELLLGRDRDSLFCKELAKLVWGVPALRGRSVTGAPCRRYLKEGNAIEKPALSPHKLEAIYLQDRSGDRDLPDLRLRSCVGSVNMPDDGIIMPLICFLYLFNSEAKHTDI</sequence>
<dbReference type="GO" id="GO:0003677">
    <property type="term" value="F:DNA binding"/>
    <property type="evidence" value="ECO:0007669"/>
    <property type="project" value="InterPro"/>
</dbReference>
<dbReference type="PANTHER" id="PTHR14628">
    <property type="entry name" value="BEN DOMAIN-CONTAINING PROTEIN 5"/>
    <property type="match status" value="1"/>
</dbReference>
<protein>
    <submittedName>
        <fullName evidence="1">Uncharacterized protein</fullName>
    </submittedName>
</protein>
<organism evidence="1 2">
    <name type="scientific">Rhipicephalus sanguineus</name>
    <name type="common">Brown dog tick</name>
    <name type="synonym">Ixodes sanguineus</name>
    <dbReference type="NCBI Taxonomy" id="34632"/>
    <lineage>
        <taxon>Eukaryota</taxon>
        <taxon>Metazoa</taxon>
        <taxon>Ecdysozoa</taxon>
        <taxon>Arthropoda</taxon>
        <taxon>Chelicerata</taxon>
        <taxon>Arachnida</taxon>
        <taxon>Acari</taxon>
        <taxon>Parasitiformes</taxon>
        <taxon>Ixodida</taxon>
        <taxon>Ixodoidea</taxon>
        <taxon>Ixodidae</taxon>
        <taxon>Rhipicephalinae</taxon>
        <taxon>Rhipicephalus</taxon>
        <taxon>Rhipicephalus</taxon>
    </lineage>
</organism>
<comment type="caution">
    <text evidence="1">The sequence shown here is derived from an EMBL/GenBank/DDBJ whole genome shotgun (WGS) entry which is preliminary data.</text>
</comment>
<dbReference type="PANTHER" id="PTHR14628:SF1">
    <property type="entry name" value="BEN DOMAIN-CONTAINING PROTEIN 5"/>
    <property type="match status" value="1"/>
</dbReference>
<dbReference type="EMBL" id="JABSTV010001253">
    <property type="protein sequence ID" value="KAH7942783.1"/>
    <property type="molecule type" value="Genomic_DNA"/>
</dbReference>
<reference evidence="1" key="2">
    <citation type="submission" date="2021-09" db="EMBL/GenBank/DDBJ databases">
        <authorList>
            <person name="Jia N."/>
            <person name="Wang J."/>
            <person name="Shi W."/>
            <person name="Du L."/>
            <person name="Sun Y."/>
            <person name="Zhan W."/>
            <person name="Jiang J."/>
            <person name="Wang Q."/>
            <person name="Zhang B."/>
            <person name="Ji P."/>
            <person name="Sakyi L.B."/>
            <person name="Cui X."/>
            <person name="Yuan T."/>
            <person name="Jiang B."/>
            <person name="Yang W."/>
            <person name="Lam T.T.-Y."/>
            <person name="Chang Q."/>
            <person name="Ding S."/>
            <person name="Wang X."/>
            <person name="Zhu J."/>
            <person name="Ruan X."/>
            <person name="Zhao L."/>
            <person name="Wei J."/>
            <person name="Que T."/>
            <person name="Du C."/>
            <person name="Cheng J."/>
            <person name="Dai P."/>
            <person name="Han X."/>
            <person name="Huang E."/>
            <person name="Gao Y."/>
            <person name="Liu J."/>
            <person name="Shao H."/>
            <person name="Ye R."/>
            <person name="Li L."/>
            <person name="Wei W."/>
            <person name="Wang X."/>
            <person name="Wang C."/>
            <person name="Huo Q."/>
            <person name="Li W."/>
            <person name="Guo W."/>
            <person name="Chen H."/>
            <person name="Chen S."/>
            <person name="Zhou L."/>
            <person name="Zhou L."/>
            <person name="Ni X."/>
            <person name="Tian J."/>
            <person name="Zhou Y."/>
            <person name="Sheng Y."/>
            <person name="Liu T."/>
            <person name="Pan Y."/>
            <person name="Xia L."/>
            <person name="Li J."/>
            <person name="Zhao F."/>
            <person name="Cao W."/>
        </authorList>
    </citation>
    <scope>NUCLEOTIDE SEQUENCE</scope>
    <source>
        <strain evidence="1">Rsan-2018</strain>
        <tissue evidence="1">Larvae</tissue>
    </source>
</reference>
<reference evidence="1" key="1">
    <citation type="journal article" date="2020" name="Cell">
        <title>Large-Scale Comparative Analyses of Tick Genomes Elucidate Their Genetic Diversity and Vector Capacities.</title>
        <authorList>
            <consortium name="Tick Genome and Microbiome Consortium (TIGMIC)"/>
            <person name="Jia N."/>
            <person name="Wang J."/>
            <person name="Shi W."/>
            <person name="Du L."/>
            <person name="Sun Y."/>
            <person name="Zhan W."/>
            <person name="Jiang J.F."/>
            <person name="Wang Q."/>
            <person name="Zhang B."/>
            <person name="Ji P."/>
            <person name="Bell-Sakyi L."/>
            <person name="Cui X.M."/>
            <person name="Yuan T.T."/>
            <person name="Jiang B.G."/>
            <person name="Yang W.F."/>
            <person name="Lam T.T."/>
            <person name="Chang Q.C."/>
            <person name="Ding S.J."/>
            <person name="Wang X.J."/>
            <person name="Zhu J.G."/>
            <person name="Ruan X.D."/>
            <person name="Zhao L."/>
            <person name="Wei J.T."/>
            <person name="Ye R.Z."/>
            <person name="Que T.C."/>
            <person name="Du C.H."/>
            <person name="Zhou Y.H."/>
            <person name="Cheng J.X."/>
            <person name="Dai P.F."/>
            <person name="Guo W.B."/>
            <person name="Han X.H."/>
            <person name="Huang E.J."/>
            <person name="Li L.F."/>
            <person name="Wei W."/>
            <person name="Gao Y.C."/>
            <person name="Liu J.Z."/>
            <person name="Shao H.Z."/>
            <person name="Wang X."/>
            <person name="Wang C.C."/>
            <person name="Yang T.C."/>
            <person name="Huo Q.B."/>
            <person name="Li W."/>
            <person name="Chen H.Y."/>
            <person name="Chen S.E."/>
            <person name="Zhou L.G."/>
            <person name="Ni X.B."/>
            <person name="Tian J.H."/>
            <person name="Sheng Y."/>
            <person name="Liu T."/>
            <person name="Pan Y.S."/>
            <person name="Xia L.Y."/>
            <person name="Li J."/>
            <person name="Zhao F."/>
            <person name="Cao W.C."/>
        </authorList>
    </citation>
    <scope>NUCLEOTIDE SEQUENCE</scope>
    <source>
        <strain evidence="1">Rsan-2018</strain>
    </source>
</reference>
<dbReference type="AlphaFoldDB" id="A0A9D4PHI0"/>